<evidence type="ECO:0000256" key="5">
    <source>
        <dbReference type="ARBA" id="ARBA00022801"/>
    </source>
</evidence>
<comment type="similarity">
    <text evidence="13">Belongs to the helicase family. DinG subfamily.</text>
</comment>
<dbReference type="EMBL" id="JARULN010000028">
    <property type="protein sequence ID" value="MDG5755427.1"/>
    <property type="molecule type" value="Genomic_DNA"/>
</dbReference>
<dbReference type="InterPro" id="IPR011604">
    <property type="entry name" value="PDDEXK-like_dom_sf"/>
</dbReference>
<dbReference type="GO" id="GO:0016787">
    <property type="term" value="F:hydrolase activity"/>
    <property type="evidence" value="ECO:0007669"/>
    <property type="project" value="UniProtKB-KW"/>
</dbReference>
<dbReference type="InterPro" id="IPR014013">
    <property type="entry name" value="Helic_SF1/SF2_ATP-bd_DinG/Rad3"/>
</dbReference>
<evidence type="ECO:0000256" key="9">
    <source>
        <dbReference type="ARBA" id="ARBA00023014"/>
    </source>
</evidence>
<dbReference type="RefSeq" id="WP_278018646.1">
    <property type="nucleotide sequence ID" value="NZ_JARRRY010000028.1"/>
</dbReference>
<dbReference type="Gene3D" id="3.90.320.10">
    <property type="match status" value="1"/>
</dbReference>
<keyword evidence="12" id="KW-0413">Isomerase</keyword>
<keyword evidence="3" id="KW-0547">Nucleotide-binding</keyword>
<dbReference type="InterPro" id="IPR006555">
    <property type="entry name" value="ATP-dep_Helicase_C"/>
</dbReference>
<proteinExistence type="inferred from homology"/>
<dbReference type="PROSITE" id="PS51193">
    <property type="entry name" value="HELICASE_ATP_BIND_2"/>
    <property type="match status" value="1"/>
</dbReference>
<keyword evidence="2" id="KW-0479">Metal-binding</keyword>
<evidence type="ECO:0000256" key="8">
    <source>
        <dbReference type="ARBA" id="ARBA00023004"/>
    </source>
</evidence>
<dbReference type="InterPro" id="IPR045028">
    <property type="entry name" value="DinG/Rad3-like"/>
</dbReference>
<dbReference type="SUPFAM" id="SSF52540">
    <property type="entry name" value="P-loop containing nucleoside triphosphate hydrolases"/>
    <property type="match status" value="2"/>
</dbReference>
<feature type="domain" description="Helicase ATP-binding" evidence="14">
    <location>
        <begin position="180"/>
        <end position="428"/>
    </location>
</feature>
<dbReference type="PANTHER" id="PTHR11472">
    <property type="entry name" value="DNA REPAIR DEAD HELICASE RAD3/XP-D SUBFAMILY MEMBER"/>
    <property type="match status" value="1"/>
</dbReference>
<evidence type="ECO:0000256" key="13">
    <source>
        <dbReference type="ARBA" id="ARBA00038058"/>
    </source>
</evidence>
<accession>A0ABT6H9S5</accession>
<dbReference type="PANTHER" id="PTHR11472:SF34">
    <property type="entry name" value="REGULATOR OF TELOMERE ELONGATION HELICASE 1"/>
    <property type="match status" value="1"/>
</dbReference>
<evidence type="ECO:0000256" key="10">
    <source>
        <dbReference type="ARBA" id="ARBA00023125"/>
    </source>
</evidence>
<dbReference type="Proteomes" id="UP001218246">
    <property type="component" value="Unassembled WGS sequence"/>
</dbReference>
<reference evidence="15 16" key="1">
    <citation type="submission" date="2023-04" db="EMBL/GenBank/DDBJ databases">
        <title>Ectobacillus antri isolated from activated sludge.</title>
        <authorList>
            <person name="Yan P."/>
            <person name="Liu X."/>
        </authorList>
    </citation>
    <scope>NUCLEOTIDE SEQUENCE [LARGE SCALE GENOMIC DNA]</scope>
    <source>
        <strain evidence="15 16">C18H</strain>
    </source>
</reference>
<keyword evidence="8" id="KW-0408">Iron</keyword>
<evidence type="ECO:0000256" key="2">
    <source>
        <dbReference type="ARBA" id="ARBA00022723"/>
    </source>
</evidence>
<keyword evidence="5 15" id="KW-0378">Hydrolase</keyword>
<evidence type="ECO:0000256" key="7">
    <source>
        <dbReference type="ARBA" id="ARBA00022840"/>
    </source>
</evidence>
<evidence type="ECO:0000256" key="6">
    <source>
        <dbReference type="ARBA" id="ARBA00022806"/>
    </source>
</evidence>
<evidence type="ECO:0000313" key="16">
    <source>
        <dbReference type="Proteomes" id="UP001218246"/>
    </source>
</evidence>
<keyword evidence="10" id="KW-0238">DNA-binding</keyword>
<dbReference type="Pfam" id="PF06733">
    <property type="entry name" value="DEAD_2"/>
    <property type="match status" value="1"/>
</dbReference>
<name>A0ABT6H9S5_9BACI</name>
<keyword evidence="9" id="KW-0411">Iron-sulfur</keyword>
<keyword evidence="11" id="KW-0234">DNA repair</keyword>
<dbReference type="InterPro" id="IPR010614">
    <property type="entry name" value="RAD3-like_helicase_DEAD"/>
</dbReference>
<keyword evidence="16" id="KW-1185">Reference proteome</keyword>
<dbReference type="EC" id="3.6.4.12" evidence="15"/>
<evidence type="ECO:0000256" key="4">
    <source>
        <dbReference type="ARBA" id="ARBA00022763"/>
    </source>
</evidence>
<dbReference type="InterPro" id="IPR006554">
    <property type="entry name" value="Helicase-like_DEXD_c2"/>
</dbReference>
<evidence type="ECO:0000256" key="12">
    <source>
        <dbReference type="ARBA" id="ARBA00023235"/>
    </source>
</evidence>
<evidence type="ECO:0000313" key="15">
    <source>
        <dbReference type="EMBL" id="MDG5755427.1"/>
    </source>
</evidence>
<evidence type="ECO:0000259" key="14">
    <source>
        <dbReference type="PROSITE" id="PS51193"/>
    </source>
</evidence>
<dbReference type="InterPro" id="IPR027417">
    <property type="entry name" value="P-loop_NTPase"/>
</dbReference>
<sequence length="755" mass="87365">METFEISVRTLVEYVFRSGSIDARFQTSQTMLEGTRIHQSIQKTYSELDKKEVPVRLELVHQDVHFTLDGRCDGLLWEDGPLVVDEIKSTMRDLAEITENSYPVHWAQAKFYAYMYAKEQDLNEMTVQITYVQVESGEQKRFRETMDLKDLEAFVFGVLNQYVPYAALRAKQRKERNESMKRLAFPFPAYREGQRQLAGAVYKTIAEKRNLFANAPTGIGKTISTTFPAVKAIGEGLAERLFYLTAKTITRTTAEEAFARMEKQGLCMRSVTITAKDKVCFKEETRCQKEYCEFADGYYDRVNGAVLDILEHETLLTRGTIETYARKHTVCPFEFSIELAYAANAVICDYNYIFDPRISFKRLFEEQKKQTVLLIDEAHNLVDRAREMYSAEIQKSQYLQLQRSFKGVSVPIFERARAINQHLLEVRKRADGELVEKRIDEELVGLVEGFVQAAEKELMVQANEELLDAYFKAQAFLRIAALYDERFVMYAETTGSEVRLKLFCLDPSHLLRQMGKNYRSKVYFSATLTPPSYYRDMLGAQEEDFSIGIPSPFRREQLQVLVQPVSTKYHEREKTKPHIVAALGRMTEVRGNYLVFFPSYQYMRDVYELYKSESPHIQTIMQDTGMREDEREYFLQLFQADNPETLVGFAVLGGIFSEGIDLKGDRLNGVAIIGVGLPQLGLERNIIKDYFNENGKNGYDYAYVFPGMNKVLQAGGRLIRSEEDTGTILLMDDRFLQMKYRKLLPEEWQHFQILQ</sequence>
<dbReference type="Gene3D" id="3.40.50.300">
    <property type="entry name" value="P-loop containing nucleotide triphosphate hydrolases"/>
    <property type="match status" value="2"/>
</dbReference>
<organism evidence="15 16">
    <name type="scientific">Ectobacillus antri</name>
    <dbReference type="NCBI Taxonomy" id="2486280"/>
    <lineage>
        <taxon>Bacteria</taxon>
        <taxon>Bacillati</taxon>
        <taxon>Bacillota</taxon>
        <taxon>Bacilli</taxon>
        <taxon>Bacillales</taxon>
        <taxon>Bacillaceae</taxon>
        <taxon>Ectobacillus</taxon>
    </lineage>
</organism>
<gene>
    <name evidence="15" type="ORF">P6P90_16120</name>
</gene>
<evidence type="ECO:0000256" key="1">
    <source>
        <dbReference type="ARBA" id="ARBA00022485"/>
    </source>
</evidence>
<dbReference type="GO" id="GO:0003678">
    <property type="term" value="F:DNA helicase activity"/>
    <property type="evidence" value="ECO:0007669"/>
    <property type="project" value="UniProtKB-EC"/>
</dbReference>
<keyword evidence="7" id="KW-0067">ATP-binding</keyword>
<keyword evidence="1" id="KW-0004">4Fe-4S</keyword>
<evidence type="ECO:0000256" key="11">
    <source>
        <dbReference type="ARBA" id="ARBA00023204"/>
    </source>
</evidence>
<evidence type="ECO:0000256" key="3">
    <source>
        <dbReference type="ARBA" id="ARBA00022741"/>
    </source>
</evidence>
<protein>
    <submittedName>
        <fullName evidence="15">ATP-dependent DNA helicase</fullName>
        <ecNumber evidence="15">3.6.4.12</ecNumber>
    </submittedName>
</protein>
<dbReference type="Gene3D" id="1.10.275.30">
    <property type="match status" value="1"/>
</dbReference>
<comment type="caution">
    <text evidence="15">The sequence shown here is derived from an EMBL/GenBank/DDBJ whole genome shotgun (WGS) entry which is preliminary data.</text>
</comment>
<dbReference type="SMART" id="SM00491">
    <property type="entry name" value="HELICc2"/>
    <property type="match status" value="1"/>
</dbReference>
<keyword evidence="6 15" id="KW-0347">Helicase</keyword>
<dbReference type="SMART" id="SM00488">
    <property type="entry name" value="DEXDc2"/>
    <property type="match status" value="1"/>
</dbReference>
<dbReference type="Pfam" id="PF13307">
    <property type="entry name" value="Helicase_C_2"/>
    <property type="match status" value="1"/>
</dbReference>
<keyword evidence="4" id="KW-0227">DNA damage</keyword>